<comment type="caution">
    <text evidence="3">The sequence shown here is derived from an EMBL/GenBank/DDBJ whole genome shotgun (WGS) entry which is preliminary data.</text>
</comment>
<accession>A0ABS9KID0</accession>
<evidence type="ECO:0000256" key="1">
    <source>
        <dbReference type="SAM" id="SignalP"/>
    </source>
</evidence>
<dbReference type="Gene3D" id="3.10.450.50">
    <property type="match status" value="1"/>
</dbReference>
<dbReference type="InterPro" id="IPR032710">
    <property type="entry name" value="NTF2-like_dom_sf"/>
</dbReference>
<dbReference type="Proteomes" id="UP001165366">
    <property type="component" value="Unassembled WGS sequence"/>
</dbReference>
<dbReference type="EMBL" id="JAKLWS010000037">
    <property type="protein sequence ID" value="MCG2590614.1"/>
    <property type="molecule type" value="Genomic_DNA"/>
</dbReference>
<evidence type="ECO:0000259" key="2">
    <source>
        <dbReference type="Pfam" id="PF14534"/>
    </source>
</evidence>
<organism evidence="3 4">
    <name type="scientific">Rhodohalobacter sulfatireducens</name>
    <dbReference type="NCBI Taxonomy" id="2911366"/>
    <lineage>
        <taxon>Bacteria</taxon>
        <taxon>Pseudomonadati</taxon>
        <taxon>Balneolota</taxon>
        <taxon>Balneolia</taxon>
        <taxon>Balneolales</taxon>
        <taxon>Balneolaceae</taxon>
        <taxon>Rhodohalobacter</taxon>
    </lineage>
</organism>
<keyword evidence="4" id="KW-1185">Reference proteome</keyword>
<proteinExistence type="predicted"/>
<gene>
    <name evidence="3" type="ORF">L6773_18720</name>
</gene>
<name>A0ABS9KID0_9BACT</name>
<evidence type="ECO:0000313" key="4">
    <source>
        <dbReference type="Proteomes" id="UP001165366"/>
    </source>
</evidence>
<dbReference type="InterPro" id="IPR027843">
    <property type="entry name" value="DUF4440"/>
</dbReference>
<feature type="domain" description="DUF4440" evidence="2">
    <location>
        <begin position="30"/>
        <end position="138"/>
    </location>
</feature>
<dbReference type="RefSeq" id="WP_237856052.1">
    <property type="nucleotide sequence ID" value="NZ_JAKLWS010000037.1"/>
</dbReference>
<feature type="chain" id="PRO_5045644972" evidence="1">
    <location>
        <begin position="21"/>
        <end position="151"/>
    </location>
</feature>
<evidence type="ECO:0000313" key="3">
    <source>
        <dbReference type="EMBL" id="MCG2590614.1"/>
    </source>
</evidence>
<dbReference type="Pfam" id="PF14534">
    <property type="entry name" value="DUF4440"/>
    <property type="match status" value="1"/>
</dbReference>
<feature type="signal peptide" evidence="1">
    <location>
        <begin position="1"/>
        <end position="20"/>
    </location>
</feature>
<keyword evidence="1" id="KW-0732">Signal</keyword>
<sequence length="151" mass="17455">MKKLISIILLQLLFMPALFAQESDEVRDLEQLLDEFLRGASENDAEIHDRFWAEDLIYTSSNGERVTKEIIMEGLADNPQNMNQQTPDYHAEETQIQLFDDIAVVTFKLVAISQPPSGEERLEFYNTGTFQKRDGQWKAVAWQATRIPMEM</sequence>
<protein>
    <submittedName>
        <fullName evidence="3">Nuclear transport factor 2 family protein</fullName>
    </submittedName>
</protein>
<reference evidence="3" key="2">
    <citation type="submission" date="2024-05" db="EMBL/GenBank/DDBJ databases">
        <title>Rhodohalobacter halophilus gen. nov., sp. nov., a moderately halophilic member of the family Balneolaceae.</title>
        <authorList>
            <person name="Xia J."/>
        </authorList>
    </citation>
    <scope>NUCLEOTIDE SEQUENCE</scope>
    <source>
        <strain evidence="3">WB101</strain>
    </source>
</reference>
<dbReference type="SUPFAM" id="SSF54427">
    <property type="entry name" value="NTF2-like"/>
    <property type="match status" value="1"/>
</dbReference>
<reference evidence="3" key="1">
    <citation type="submission" date="2022-01" db="EMBL/GenBank/DDBJ databases">
        <authorList>
            <person name="Wang Y."/>
        </authorList>
    </citation>
    <scope>NUCLEOTIDE SEQUENCE</scope>
    <source>
        <strain evidence="3">WB101</strain>
    </source>
</reference>